<dbReference type="Gene3D" id="3.40.50.300">
    <property type="entry name" value="P-loop containing nucleotide triphosphate hydrolases"/>
    <property type="match status" value="1"/>
</dbReference>
<dbReference type="SUPFAM" id="SSF55154">
    <property type="entry name" value="CYTH-like phosphatases"/>
    <property type="match status" value="1"/>
</dbReference>
<dbReference type="InterPro" id="IPR053227">
    <property type="entry name" value="TRPL-trafficking_regulator"/>
</dbReference>
<dbReference type="InterPro" id="IPR038727">
    <property type="entry name" value="NadR/Ttd14_AAA_dom"/>
</dbReference>
<dbReference type="InterPro" id="IPR033469">
    <property type="entry name" value="CYTH-like_dom_sf"/>
</dbReference>
<dbReference type="InterPro" id="IPR023577">
    <property type="entry name" value="CYTH_domain"/>
</dbReference>
<sequence length="387" mass="44564">MKISDILYIVINMNGKIPEIVLTGGPCSGKTTGLAYISEKLMDRGYRVFLVPEVPTMFILGGVQDISRLAIEEPKKYLGIEKEMLLTHLELRRAFGRLADVFQGEKLVKILDRGGMDFSAYMPKDFWNAILEDAGLKLHHVRDSYDAVIHLVTAAVGAEQFYTTENNKARRETAEEARLADDKTLKAWTGHQHVKIIDNSTDFDDKMRRLLAATCRILGIPVPVEIERKFLLASMPSFESSELINAQKIFIEQIYLAPDGKEETEIRIRKRSQNGSSTYYRTWKKNVSPGVRNETEEFITDSDYFRLSALKEPGTSIIKKIRYCFVYNYQYFELDEIVEPERLEGPYLLEIELTKENDKLELPPFLDIVREVTGDERYTNYFISRNL</sequence>
<accession>A0A0G0ZAC9</accession>
<dbReference type="GO" id="GO:0070300">
    <property type="term" value="F:phosphatidic acid binding"/>
    <property type="evidence" value="ECO:0007669"/>
    <property type="project" value="TreeGrafter"/>
</dbReference>
<dbReference type="InterPro" id="IPR027417">
    <property type="entry name" value="P-loop_NTPase"/>
</dbReference>
<protein>
    <recommendedName>
        <fullName evidence="1">CYTH domain-containing protein</fullName>
    </recommendedName>
</protein>
<name>A0A0G0ZAC9_9BACT</name>
<dbReference type="SUPFAM" id="SSF52540">
    <property type="entry name" value="P-loop containing nucleoside triphosphate hydrolases"/>
    <property type="match status" value="1"/>
</dbReference>
<dbReference type="Gene3D" id="2.40.320.10">
    <property type="entry name" value="Hypothetical Protein Pfu-838710-001"/>
    <property type="match status" value="1"/>
</dbReference>
<comment type="caution">
    <text evidence="2">The sequence shown here is derived from an EMBL/GenBank/DDBJ whole genome shotgun (WGS) entry which is preliminary data.</text>
</comment>
<feature type="domain" description="CYTH" evidence="1">
    <location>
        <begin position="223"/>
        <end position="387"/>
    </location>
</feature>
<dbReference type="PANTHER" id="PTHR34932">
    <property type="entry name" value="TRPL TRANSLOCATION DEFECT PROTEIN 14"/>
    <property type="match status" value="1"/>
</dbReference>
<evidence type="ECO:0000313" key="3">
    <source>
        <dbReference type="Proteomes" id="UP000034951"/>
    </source>
</evidence>
<dbReference type="PROSITE" id="PS51707">
    <property type="entry name" value="CYTH"/>
    <property type="match status" value="1"/>
</dbReference>
<dbReference type="AlphaFoldDB" id="A0A0G0ZAC9"/>
<dbReference type="SMART" id="SM01118">
    <property type="entry name" value="CYTH"/>
    <property type="match status" value="1"/>
</dbReference>
<evidence type="ECO:0000313" key="2">
    <source>
        <dbReference type="EMBL" id="KKS45640.1"/>
    </source>
</evidence>
<gene>
    <name evidence="2" type="ORF">UV10_C0017G0006</name>
</gene>
<dbReference type="Proteomes" id="UP000034951">
    <property type="component" value="Unassembled WGS sequence"/>
</dbReference>
<dbReference type="EMBL" id="LCDE01000017">
    <property type="protein sequence ID" value="KKS45640.1"/>
    <property type="molecule type" value="Genomic_DNA"/>
</dbReference>
<reference evidence="2 3" key="1">
    <citation type="journal article" date="2015" name="Nature">
        <title>rRNA introns, odd ribosomes, and small enigmatic genomes across a large radiation of phyla.</title>
        <authorList>
            <person name="Brown C.T."/>
            <person name="Hug L.A."/>
            <person name="Thomas B.C."/>
            <person name="Sharon I."/>
            <person name="Castelle C.J."/>
            <person name="Singh A."/>
            <person name="Wilkins M.J."/>
            <person name="Williams K.H."/>
            <person name="Banfield J.F."/>
        </authorList>
    </citation>
    <scope>NUCLEOTIDE SEQUENCE [LARGE SCALE GENOMIC DNA]</scope>
</reference>
<organism evidence="2 3">
    <name type="scientific">Candidatus Azambacteria bacterium GW2011_GWA1_42_19</name>
    <dbReference type="NCBI Taxonomy" id="1618609"/>
    <lineage>
        <taxon>Bacteria</taxon>
        <taxon>Candidatus Azamiibacteriota</taxon>
    </lineage>
</organism>
<evidence type="ECO:0000259" key="1">
    <source>
        <dbReference type="PROSITE" id="PS51707"/>
    </source>
</evidence>
<dbReference type="PANTHER" id="PTHR34932:SF1">
    <property type="entry name" value="TRPL TRANSLOCATION DEFECT PROTEIN 14"/>
    <property type="match status" value="1"/>
</dbReference>
<proteinExistence type="predicted"/>
<dbReference type="GO" id="GO:0035091">
    <property type="term" value="F:phosphatidylinositol binding"/>
    <property type="evidence" value="ECO:0007669"/>
    <property type="project" value="TreeGrafter"/>
</dbReference>
<dbReference type="GO" id="GO:0005525">
    <property type="term" value="F:GTP binding"/>
    <property type="evidence" value="ECO:0007669"/>
    <property type="project" value="TreeGrafter"/>
</dbReference>
<dbReference type="Pfam" id="PF13521">
    <property type="entry name" value="AAA_28"/>
    <property type="match status" value="1"/>
</dbReference>